<sequence>MDLKSNEPFWLIKNGLIESYPSLKSNENCDVLIIGGGITGSLIAHQMISDGYKTILIDKREICNGSTSATTSMLQYEIDVPLYELIEKIGEKGAVASYKACSDAIDNLEKITKQIKSDAGFKRKKSLYFASKKKDVKWLQEECKARKNAGFNVKWLEAEQIVEQFGFENTYGGILSKQGASIDAFKFAHELLEHNARKGLKIFDKTEMKKVEYHKGFNLVTVESGFQIKAKKVIYCIGYESKNLLKENFVDLKSTFAIVSEIDDDKFKNISSTLVWNTDDPYIYMRTTDDGRLLIGGGDEDFYDAEKRDALLGKKEKEILKNLKKINPDYHFYTDFVWAGTFGETKDGLPYIGEHKKFKNSYFVLGFGGNGITFSVTGMEMVSQFMKNKKHLLSDYFQFGR</sequence>
<name>A0A1I4XD70_CHROL</name>
<dbReference type="SUPFAM" id="SSF51905">
    <property type="entry name" value="FAD/NAD(P)-binding domain"/>
    <property type="match status" value="1"/>
</dbReference>
<evidence type="ECO:0000313" key="2">
    <source>
        <dbReference type="EMBL" id="SFN23858.1"/>
    </source>
</evidence>
<dbReference type="PANTHER" id="PTHR13847">
    <property type="entry name" value="SARCOSINE DEHYDROGENASE-RELATED"/>
    <property type="match status" value="1"/>
</dbReference>
<evidence type="ECO:0000259" key="1">
    <source>
        <dbReference type="Pfam" id="PF01266"/>
    </source>
</evidence>
<keyword evidence="3" id="KW-1185">Reference proteome</keyword>
<protein>
    <submittedName>
        <fullName evidence="2">Glycine/D-amino acid oxidase</fullName>
    </submittedName>
</protein>
<dbReference type="InterPro" id="IPR006076">
    <property type="entry name" value="FAD-dep_OxRdtase"/>
</dbReference>
<dbReference type="RefSeq" id="WP_090024103.1">
    <property type="nucleotide sequence ID" value="NZ_FOVD01000002.1"/>
</dbReference>
<dbReference type="OrthoDB" id="571248at2"/>
<accession>A0A1I4XD70</accession>
<dbReference type="InterPro" id="IPR036188">
    <property type="entry name" value="FAD/NAD-bd_sf"/>
</dbReference>
<gene>
    <name evidence="2" type="ORF">SAMN05421594_1745</name>
</gene>
<dbReference type="Pfam" id="PF01266">
    <property type="entry name" value="DAO"/>
    <property type="match status" value="1"/>
</dbReference>
<dbReference type="GO" id="GO:0005737">
    <property type="term" value="C:cytoplasm"/>
    <property type="evidence" value="ECO:0007669"/>
    <property type="project" value="TreeGrafter"/>
</dbReference>
<dbReference type="Gene3D" id="3.30.9.10">
    <property type="entry name" value="D-Amino Acid Oxidase, subunit A, domain 2"/>
    <property type="match status" value="1"/>
</dbReference>
<dbReference type="Gene3D" id="3.50.50.60">
    <property type="entry name" value="FAD/NAD(P)-binding domain"/>
    <property type="match status" value="1"/>
</dbReference>
<feature type="domain" description="FAD dependent oxidoreductase" evidence="1">
    <location>
        <begin position="30"/>
        <end position="379"/>
    </location>
</feature>
<organism evidence="2 3">
    <name type="scientific">Chryseobacterium oleae</name>
    <dbReference type="NCBI Taxonomy" id="491207"/>
    <lineage>
        <taxon>Bacteria</taxon>
        <taxon>Pseudomonadati</taxon>
        <taxon>Bacteroidota</taxon>
        <taxon>Flavobacteriia</taxon>
        <taxon>Flavobacteriales</taxon>
        <taxon>Weeksellaceae</taxon>
        <taxon>Chryseobacterium group</taxon>
        <taxon>Chryseobacterium</taxon>
    </lineage>
</organism>
<dbReference type="EMBL" id="FOVD01000002">
    <property type="protein sequence ID" value="SFN23858.1"/>
    <property type="molecule type" value="Genomic_DNA"/>
</dbReference>
<dbReference type="AlphaFoldDB" id="A0A1I4XD70"/>
<dbReference type="PANTHER" id="PTHR13847:SF201">
    <property type="entry name" value="PUTATIBE OXIDOREDUCTASE"/>
    <property type="match status" value="1"/>
</dbReference>
<proteinExistence type="predicted"/>
<reference evidence="3" key="1">
    <citation type="submission" date="2016-10" db="EMBL/GenBank/DDBJ databases">
        <authorList>
            <person name="Varghese N."/>
            <person name="Submissions S."/>
        </authorList>
    </citation>
    <scope>NUCLEOTIDE SEQUENCE [LARGE SCALE GENOMIC DNA]</scope>
    <source>
        <strain evidence="3">DSM 25575</strain>
    </source>
</reference>
<dbReference type="Proteomes" id="UP000198769">
    <property type="component" value="Unassembled WGS sequence"/>
</dbReference>
<evidence type="ECO:0000313" key="3">
    <source>
        <dbReference type="Proteomes" id="UP000198769"/>
    </source>
</evidence>